<feature type="binding site" evidence="17">
    <location>
        <position position="368"/>
    </location>
    <ligand>
        <name>(6S)-NADPHX</name>
        <dbReference type="ChEBI" id="CHEBI:64076"/>
    </ligand>
</feature>
<dbReference type="InterPro" id="IPR029056">
    <property type="entry name" value="Ribokinase-like"/>
</dbReference>
<dbReference type="InterPro" id="IPR036652">
    <property type="entry name" value="YjeF_N_dom_sf"/>
</dbReference>
<dbReference type="CDD" id="cd01171">
    <property type="entry name" value="YXKO-related"/>
    <property type="match status" value="1"/>
</dbReference>
<dbReference type="Gene3D" id="3.40.50.10260">
    <property type="entry name" value="YjeF N-terminal domain"/>
    <property type="match status" value="1"/>
</dbReference>
<keyword evidence="7 17" id="KW-0067">ATP-binding</keyword>
<keyword evidence="9 18" id="KW-0630">Potassium</keyword>
<keyword evidence="8 17" id="KW-0521">NADP</keyword>
<protein>
    <recommendedName>
        <fullName evidence="19">Bifunctional NAD(P)H-hydrate repair enzyme</fullName>
    </recommendedName>
    <alternativeName>
        <fullName evidence="19">Nicotinamide nucleotide repair protein</fullName>
    </alternativeName>
    <domain>
        <recommendedName>
            <fullName evidence="19">ADP-dependent (S)-NAD(P)H-hydrate dehydratase</fullName>
            <ecNumber evidence="19">4.2.1.136</ecNumber>
        </recommendedName>
        <alternativeName>
            <fullName evidence="19">ADP-dependent NAD(P)HX dehydratase</fullName>
        </alternativeName>
    </domain>
    <domain>
        <recommendedName>
            <fullName evidence="19">NAD(P)H-hydrate epimerase</fullName>
            <ecNumber evidence="19">5.1.99.6</ecNumber>
        </recommendedName>
    </domain>
</protein>
<evidence type="ECO:0000256" key="19">
    <source>
        <dbReference type="PIRNR" id="PIRNR017184"/>
    </source>
</evidence>
<evidence type="ECO:0000313" key="23">
    <source>
        <dbReference type="Proteomes" id="UP000305451"/>
    </source>
</evidence>
<dbReference type="PROSITE" id="PS51383">
    <property type="entry name" value="YJEF_C_3"/>
    <property type="match status" value="1"/>
</dbReference>
<evidence type="ECO:0000256" key="15">
    <source>
        <dbReference type="ARBA" id="ARBA00048238"/>
    </source>
</evidence>
<evidence type="ECO:0000256" key="17">
    <source>
        <dbReference type="HAMAP-Rule" id="MF_01965"/>
    </source>
</evidence>
<dbReference type="EC" id="5.1.99.6" evidence="19"/>
<feature type="binding site" evidence="17">
    <location>
        <position position="434"/>
    </location>
    <ligand>
        <name>(6S)-NADPHX</name>
        <dbReference type="ChEBI" id="CHEBI:64076"/>
    </ligand>
</feature>
<comment type="function">
    <text evidence="17">Catalyzes the dehydration of the S-form of NAD(P)HX at the expense of ADP, which is converted to AMP. Together with NAD(P)HX epimerase, which catalyzes the epimerization of the S- and R-forms, the enzyme allows the repair of both epimers of NAD(P)HX, a damaged form of NAD(P)H that is a result of enzymatic or heat-dependent hydration.</text>
</comment>
<evidence type="ECO:0000256" key="10">
    <source>
        <dbReference type="ARBA" id="ARBA00023027"/>
    </source>
</evidence>
<dbReference type="InterPro" id="IPR004443">
    <property type="entry name" value="YjeF_N_dom"/>
</dbReference>
<evidence type="ECO:0000256" key="7">
    <source>
        <dbReference type="ARBA" id="ARBA00022840"/>
    </source>
</evidence>
<comment type="cofactor">
    <cofactor evidence="18 19">
        <name>K(+)</name>
        <dbReference type="ChEBI" id="CHEBI:29103"/>
    </cofactor>
    <text evidence="18 19">Binds 1 potassium ion per subunit.</text>
</comment>
<comment type="caution">
    <text evidence="22">The sequence shown here is derived from an EMBL/GenBank/DDBJ whole genome shotgun (WGS) entry which is preliminary data.</text>
</comment>
<comment type="similarity">
    <text evidence="4 19">In the C-terminal section; belongs to the NnrD/CARKD family.</text>
</comment>
<dbReference type="PIRSF" id="PIRSF017184">
    <property type="entry name" value="Nnr"/>
    <property type="match status" value="1"/>
</dbReference>
<reference evidence="22 23" key="1">
    <citation type="journal article" date="2013" name="Int. J. Syst. Evol. Microbiol.">
        <title>Marinicauda pacifica gen. nov., sp. nov., a prosthecate alphaproteobacterium of the family Hyphomonadaceae isolated from deep seawater.</title>
        <authorList>
            <person name="Zhang X.Y."/>
            <person name="Li G.W."/>
            <person name="Wang C.S."/>
            <person name="Zhang Y.J."/>
            <person name="Xu X.W."/>
            <person name="Li H."/>
            <person name="Liu A."/>
            <person name="Liu C."/>
            <person name="Xie B.B."/>
            <person name="Qin Q.L."/>
            <person name="Xu Z."/>
            <person name="Chen X.L."/>
            <person name="Zhou B.C."/>
            <person name="Zhang Y.Z."/>
        </authorList>
    </citation>
    <scope>NUCLEOTIDE SEQUENCE [LARGE SCALE GENOMIC DNA]</scope>
    <source>
        <strain evidence="22 23">P-1 km-3</strain>
    </source>
</reference>
<dbReference type="Pfam" id="PF03853">
    <property type="entry name" value="YjeF_N"/>
    <property type="match status" value="1"/>
</dbReference>
<comment type="cofactor">
    <cofactor evidence="17">
        <name>Mg(2+)</name>
        <dbReference type="ChEBI" id="CHEBI:18420"/>
    </cofactor>
</comment>
<dbReference type="Proteomes" id="UP000305451">
    <property type="component" value="Unassembled WGS sequence"/>
</dbReference>
<evidence type="ECO:0000256" key="1">
    <source>
        <dbReference type="ARBA" id="ARBA00000013"/>
    </source>
</evidence>
<dbReference type="PANTHER" id="PTHR12592">
    <property type="entry name" value="ATP-DEPENDENT (S)-NAD(P)H-HYDRATE DEHYDRATASE FAMILY MEMBER"/>
    <property type="match status" value="1"/>
</dbReference>
<evidence type="ECO:0000256" key="5">
    <source>
        <dbReference type="ARBA" id="ARBA00022723"/>
    </source>
</evidence>
<feature type="binding site" evidence="18">
    <location>
        <position position="59"/>
    </location>
    <ligand>
        <name>K(+)</name>
        <dbReference type="ChEBI" id="CHEBI:29103"/>
    </ligand>
</feature>
<feature type="binding site" evidence="17">
    <location>
        <begin position="404"/>
        <end position="408"/>
    </location>
    <ligand>
        <name>AMP</name>
        <dbReference type="ChEBI" id="CHEBI:456215"/>
    </ligand>
</feature>
<feature type="binding site" evidence="18">
    <location>
        <position position="152"/>
    </location>
    <ligand>
        <name>(6S)-NADPHX</name>
        <dbReference type="ChEBI" id="CHEBI:64076"/>
    </ligand>
</feature>
<evidence type="ECO:0000256" key="3">
    <source>
        <dbReference type="ARBA" id="ARBA00006001"/>
    </source>
</evidence>
<dbReference type="SUPFAM" id="SSF64153">
    <property type="entry name" value="YjeF N-terminal domain-like"/>
    <property type="match status" value="1"/>
</dbReference>
<dbReference type="PANTHER" id="PTHR12592:SF0">
    <property type="entry name" value="ATP-DEPENDENT (S)-NAD(P)H-HYDRATE DEHYDRATASE"/>
    <property type="match status" value="1"/>
</dbReference>
<comment type="catalytic activity">
    <reaction evidence="1 18 19">
        <text>(6R)-NADHX = (6S)-NADHX</text>
        <dbReference type="Rhea" id="RHEA:32215"/>
        <dbReference type="ChEBI" id="CHEBI:64074"/>
        <dbReference type="ChEBI" id="CHEBI:64075"/>
        <dbReference type="EC" id="5.1.99.6"/>
    </reaction>
</comment>
<accession>A0A4S2HF16</accession>
<comment type="function">
    <text evidence="14 19">Bifunctional enzyme that catalyzes the epimerization of the S- and R-forms of NAD(P)HX and the dehydration of the S-form of NAD(P)HX at the expense of ADP, which is converted to AMP. This allows the repair of both epimers of NAD(P)HX, a damaged form of NAD(P)H that is a result of enzymatic or heat-dependent hydration.</text>
</comment>
<comment type="function">
    <text evidence="18">Catalyzes the epimerization of the S- and R-forms of NAD(P)HX, a damaged form of NAD(P)H that is a result of enzymatic or heat-dependent hydration. This is a prerequisite for the S-specific NAD(P)H-hydrate dehydratase to allow the repair of both epimers of NAD(P)HX.</text>
</comment>
<dbReference type="NCBIfam" id="TIGR00196">
    <property type="entry name" value="yjeF_cterm"/>
    <property type="match status" value="1"/>
</dbReference>
<feature type="binding site" evidence="17">
    <location>
        <position position="433"/>
    </location>
    <ligand>
        <name>AMP</name>
        <dbReference type="ChEBI" id="CHEBI:456215"/>
    </ligand>
</feature>
<organism evidence="22 23">
    <name type="scientific">Marinicauda pacifica</name>
    <dbReference type="NCBI Taxonomy" id="1133559"/>
    <lineage>
        <taxon>Bacteria</taxon>
        <taxon>Pseudomonadati</taxon>
        <taxon>Pseudomonadota</taxon>
        <taxon>Alphaproteobacteria</taxon>
        <taxon>Maricaulales</taxon>
        <taxon>Maricaulaceae</taxon>
        <taxon>Marinicauda</taxon>
    </lineage>
</organism>
<evidence type="ECO:0000259" key="20">
    <source>
        <dbReference type="PROSITE" id="PS51383"/>
    </source>
</evidence>
<dbReference type="GO" id="GO:0046496">
    <property type="term" value="P:nicotinamide nucleotide metabolic process"/>
    <property type="evidence" value="ECO:0007669"/>
    <property type="project" value="UniProtKB-UniRule"/>
</dbReference>
<evidence type="ECO:0000256" key="6">
    <source>
        <dbReference type="ARBA" id="ARBA00022741"/>
    </source>
</evidence>
<feature type="binding site" evidence="18">
    <location>
        <begin position="123"/>
        <end position="129"/>
    </location>
    <ligand>
        <name>(6S)-NADPHX</name>
        <dbReference type="ChEBI" id="CHEBI:64076"/>
    </ligand>
</feature>
<feature type="binding site" evidence="18">
    <location>
        <position position="119"/>
    </location>
    <ligand>
        <name>K(+)</name>
        <dbReference type="ChEBI" id="CHEBI:29103"/>
    </ligand>
</feature>
<gene>
    <name evidence="18" type="primary">nnrE</name>
    <name evidence="17" type="synonym">nnrD</name>
    <name evidence="22" type="ORF">E5162_03790</name>
</gene>
<dbReference type="EMBL" id="SRXV01000001">
    <property type="protein sequence ID" value="TGY94408.1"/>
    <property type="molecule type" value="Genomic_DNA"/>
</dbReference>
<dbReference type="Pfam" id="PF01256">
    <property type="entry name" value="Carb_kinase"/>
    <property type="match status" value="1"/>
</dbReference>
<evidence type="ECO:0000256" key="9">
    <source>
        <dbReference type="ARBA" id="ARBA00022958"/>
    </source>
</evidence>
<evidence type="ECO:0000256" key="18">
    <source>
        <dbReference type="HAMAP-Rule" id="MF_01966"/>
    </source>
</evidence>
<dbReference type="RefSeq" id="WP_135943605.1">
    <property type="nucleotide sequence ID" value="NZ_BMEI01000001.1"/>
</dbReference>
<dbReference type="InterPro" id="IPR030677">
    <property type="entry name" value="Nnr"/>
</dbReference>
<proteinExistence type="inferred from homology"/>
<comment type="subunit">
    <text evidence="17">Homotetramer.</text>
</comment>
<evidence type="ECO:0000256" key="13">
    <source>
        <dbReference type="ARBA" id="ARBA00023268"/>
    </source>
</evidence>
<dbReference type="InterPro" id="IPR000631">
    <property type="entry name" value="CARKD"/>
</dbReference>
<keyword evidence="12 17" id="KW-0456">Lyase</keyword>
<keyword evidence="13" id="KW-0511">Multifunctional enzyme</keyword>
<comment type="similarity">
    <text evidence="3 19">In the N-terminal section; belongs to the NnrE/AIBP family.</text>
</comment>
<comment type="caution">
    <text evidence="18">Lacks conserved residue(s) required for the propagation of feature annotation.</text>
</comment>
<dbReference type="AlphaFoldDB" id="A0A4S2HF16"/>
<dbReference type="Gene3D" id="3.40.1190.20">
    <property type="match status" value="1"/>
</dbReference>
<feature type="binding site" evidence="18">
    <location>
        <begin position="58"/>
        <end position="62"/>
    </location>
    <ligand>
        <name>(6S)-NADPHX</name>
        <dbReference type="ChEBI" id="CHEBI:64076"/>
    </ligand>
</feature>
<feature type="binding site" evidence="17">
    <location>
        <position position="254"/>
    </location>
    <ligand>
        <name>(6S)-NADPHX</name>
        <dbReference type="ChEBI" id="CHEBI:64076"/>
    </ligand>
</feature>
<feature type="binding site" evidence="18">
    <location>
        <position position="155"/>
    </location>
    <ligand>
        <name>K(+)</name>
        <dbReference type="ChEBI" id="CHEBI:29103"/>
    </ligand>
</feature>
<name>A0A4S2HF16_9PROT</name>
<sequence length="511" mass="52706">MFDHAILRTRQMGQADAFAADSGVAGTTLMERAGRGVAQAIMARYAARPTLVLCGPGNNGGDGFVAARHLRQAGWPVEVFSFKAIEDLTGDAGWAASQWEGPVSRLDAAVPEEGALIVDALFGAGLSRPLEGEPARLAKASRERSCVTVAVDVPSGVQGDRARADGPSFLADLTVTFHRYKPAHLLQPAAGQCGDKVLINIGIPEGWHGEAGHCAQVNGPGLWTVPGLEIEAEAHKHSRGRLCVLSGPAGATGAARIVAQAGLAGGAGFVTLLCPPSALMEASTASLAVVTKALSRDGSFAEALEEAKADCAVMGPGAGLGETLRERVLSALGREMALVLDADALTVFKDDPETLFEALHARCVLTPHAGEFDRIFKDLRENCENRIEAVHEAAARSGAVVVLKGPDTVIGSPDGEVRVNVHASARLATAGTGDALAGLAGALLAQGASAFDAASAAVWIHGDAGRRMGAGETAAELLTRLPGALEALRRQRAREAAMSRLTPCTAPPADH</sequence>
<dbReference type="GO" id="GO:0110051">
    <property type="term" value="P:metabolite repair"/>
    <property type="evidence" value="ECO:0007669"/>
    <property type="project" value="TreeGrafter"/>
</dbReference>
<dbReference type="OrthoDB" id="9806925at2"/>
<dbReference type="SUPFAM" id="SSF53613">
    <property type="entry name" value="Ribokinase-like"/>
    <property type="match status" value="1"/>
</dbReference>
<dbReference type="HAMAP" id="MF_01965">
    <property type="entry name" value="NADHX_dehydratase"/>
    <property type="match status" value="1"/>
</dbReference>
<keyword evidence="6 17" id="KW-0547">Nucleotide-binding</keyword>
<comment type="catalytic activity">
    <reaction evidence="16 17 19">
        <text>(6S)-NADPHX + ADP = AMP + phosphate + NADPH + H(+)</text>
        <dbReference type="Rhea" id="RHEA:32235"/>
        <dbReference type="ChEBI" id="CHEBI:15378"/>
        <dbReference type="ChEBI" id="CHEBI:43474"/>
        <dbReference type="ChEBI" id="CHEBI:57783"/>
        <dbReference type="ChEBI" id="CHEBI:64076"/>
        <dbReference type="ChEBI" id="CHEBI:456215"/>
        <dbReference type="ChEBI" id="CHEBI:456216"/>
        <dbReference type="EC" id="4.2.1.136"/>
    </reaction>
</comment>
<dbReference type="GO" id="GO:0046872">
    <property type="term" value="F:metal ion binding"/>
    <property type="evidence" value="ECO:0007669"/>
    <property type="project" value="UniProtKB-UniRule"/>
</dbReference>
<comment type="catalytic activity">
    <reaction evidence="2 18 19">
        <text>(6R)-NADPHX = (6S)-NADPHX</text>
        <dbReference type="Rhea" id="RHEA:32227"/>
        <dbReference type="ChEBI" id="CHEBI:64076"/>
        <dbReference type="ChEBI" id="CHEBI:64077"/>
        <dbReference type="EC" id="5.1.99.6"/>
    </reaction>
</comment>
<comment type="similarity">
    <text evidence="18">Belongs to the NnrE/AIBP family.</text>
</comment>
<dbReference type="GO" id="GO:0052856">
    <property type="term" value="F:NAD(P)HX epimerase activity"/>
    <property type="evidence" value="ECO:0007669"/>
    <property type="project" value="UniProtKB-UniRule"/>
</dbReference>
<dbReference type="PROSITE" id="PS51385">
    <property type="entry name" value="YJEF_N"/>
    <property type="match status" value="1"/>
</dbReference>
<evidence type="ECO:0000256" key="8">
    <source>
        <dbReference type="ARBA" id="ARBA00022857"/>
    </source>
</evidence>
<evidence type="ECO:0000313" key="22">
    <source>
        <dbReference type="EMBL" id="TGY94408.1"/>
    </source>
</evidence>
<feature type="domain" description="YjeF N-terminal" evidence="21">
    <location>
        <begin position="12"/>
        <end position="209"/>
    </location>
</feature>
<keyword evidence="5 18" id="KW-0479">Metal-binding</keyword>
<dbReference type="EC" id="4.2.1.136" evidence="19"/>
<dbReference type="GO" id="GO:0052855">
    <property type="term" value="F:ADP-dependent NAD(P)H-hydrate dehydratase activity"/>
    <property type="evidence" value="ECO:0007669"/>
    <property type="project" value="UniProtKB-UniRule"/>
</dbReference>
<dbReference type="HAMAP" id="MF_01966">
    <property type="entry name" value="NADHX_epimerase"/>
    <property type="match status" value="1"/>
</dbReference>
<feature type="binding site" evidence="17">
    <location>
        <position position="317"/>
    </location>
    <ligand>
        <name>(6S)-NADPHX</name>
        <dbReference type="ChEBI" id="CHEBI:64076"/>
    </ligand>
</feature>
<evidence type="ECO:0000256" key="4">
    <source>
        <dbReference type="ARBA" id="ARBA00009524"/>
    </source>
</evidence>
<evidence type="ECO:0000256" key="12">
    <source>
        <dbReference type="ARBA" id="ARBA00023239"/>
    </source>
</evidence>
<keyword evidence="23" id="KW-1185">Reference proteome</keyword>
<comment type="similarity">
    <text evidence="17">Belongs to the NnrD/CARKD family.</text>
</comment>
<feature type="domain" description="YjeF C-terminal" evidence="20">
    <location>
        <begin position="219"/>
        <end position="488"/>
    </location>
</feature>
<keyword evidence="10 17" id="KW-0520">NAD</keyword>
<evidence type="ECO:0000256" key="16">
    <source>
        <dbReference type="ARBA" id="ARBA00049209"/>
    </source>
</evidence>
<evidence type="ECO:0000256" key="2">
    <source>
        <dbReference type="ARBA" id="ARBA00000909"/>
    </source>
</evidence>
<keyword evidence="11 18" id="KW-0413">Isomerase</keyword>
<evidence type="ECO:0000256" key="14">
    <source>
        <dbReference type="ARBA" id="ARBA00025153"/>
    </source>
</evidence>
<dbReference type="NCBIfam" id="TIGR00197">
    <property type="entry name" value="yjeF_nterm"/>
    <property type="match status" value="1"/>
</dbReference>
<comment type="catalytic activity">
    <reaction evidence="15 17 19">
        <text>(6S)-NADHX + ADP = AMP + phosphate + NADH + H(+)</text>
        <dbReference type="Rhea" id="RHEA:32223"/>
        <dbReference type="ChEBI" id="CHEBI:15378"/>
        <dbReference type="ChEBI" id="CHEBI:43474"/>
        <dbReference type="ChEBI" id="CHEBI:57945"/>
        <dbReference type="ChEBI" id="CHEBI:64074"/>
        <dbReference type="ChEBI" id="CHEBI:456215"/>
        <dbReference type="ChEBI" id="CHEBI:456216"/>
        <dbReference type="EC" id="4.2.1.136"/>
    </reaction>
</comment>
<evidence type="ECO:0000256" key="11">
    <source>
        <dbReference type="ARBA" id="ARBA00023235"/>
    </source>
</evidence>
<evidence type="ECO:0000259" key="21">
    <source>
        <dbReference type="PROSITE" id="PS51385"/>
    </source>
</evidence>
<dbReference type="GO" id="GO:0005524">
    <property type="term" value="F:ATP binding"/>
    <property type="evidence" value="ECO:0007669"/>
    <property type="project" value="UniProtKB-UniRule"/>
</dbReference>